<dbReference type="Proteomes" id="UP000582837">
    <property type="component" value="Unassembled WGS sequence"/>
</dbReference>
<reference evidence="2 3" key="1">
    <citation type="submission" date="2020-08" db="EMBL/GenBank/DDBJ databases">
        <title>Genomic Encyclopedia of Type Strains, Phase IV (KMG-IV): sequencing the most valuable type-strain genomes for metagenomic binning, comparative biology and taxonomic classification.</title>
        <authorList>
            <person name="Goeker M."/>
        </authorList>
    </citation>
    <scope>NUCLEOTIDE SEQUENCE [LARGE SCALE GENOMIC DNA]</scope>
    <source>
        <strain evidence="2 3">DSM 29007</strain>
    </source>
</reference>
<organism evidence="2 3">
    <name type="scientific">Longimicrobium terrae</name>
    <dbReference type="NCBI Taxonomy" id="1639882"/>
    <lineage>
        <taxon>Bacteria</taxon>
        <taxon>Pseudomonadati</taxon>
        <taxon>Gemmatimonadota</taxon>
        <taxon>Longimicrobiia</taxon>
        <taxon>Longimicrobiales</taxon>
        <taxon>Longimicrobiaceae</taxon>
        <taxon>Longimicrobium</taxon>
    </lineage>
</organism>
<dbReference type="SMART" id="SM00347">
    <property type="entry name" value="HTH_MARR"/>
    <property type="match status" value="1"/>
</dbReference>
<feature type="domain" description="HTH marR-type" evidence="1">
    <location>
        <begin position="16"/>
        <end position="150"/>
    </location>
</feature>
<dbReference type="RefSeq" id="WP_205762088.1">
    <property type="nucleotide sequence ID" value="NZ_JABDTL010000002.1"/>
</dbReference>
<name>A0A841H6W2_9BACT</name>
<comment type="caution">
    <text evidence="2">The sequence shown here is derived from an EMBL/GenBank/DDBJ whole genome shotgun (WGS) entry which is preliminary data.</text>
</comment>
<dbReference type="SUPFAM" id="SSF46785">
    <property type="entry name" value="Winged helix' DNA-binding domain"/>
    <property type="match status" value="1"/>
</dbReference>
<dbReference type="EMBL" id="JACHIA010000031">
    <property type="protein sequence ID" value="MBB6073837.1"/>
    <property type="molecule type" value="Genomic_DNA"/>
</dbReference>
<dbReference type="InterPro" id="IPR000835">
    <property type="entry name" value="HTH_MarR-typ"/>
</dbReference>
<dbReference type="Pfam" id="PF12802">
    <property type="entry name" value="MarR_2"/>
    <property type="match status" value="1"/>
</dbReference>
<dbReference type="PANTHER" id="PTHR33164">
    <property type="entry name" value="TRANSCRIPTIONAL REGULATOR, MARR FAMILY"/>
    <property type="match status" value="1"/>
</dbReference>
<evidence type="ECO:0000313" key="2">
    <source>
        <dbReference type="EMBL" id="MBB6073837.1"/>
    </source>
</evidence>
<proteinExistence type="predicted"/>
<sequence length="160" mass="17603">MSASGDRRPPGRSPEQEALTDLVMRTFRLNGLFLEVAEHMARPAGLTAARWQVLGAVLREPLTVSGAARAMGLTRQSVQRLADVLVADGMAEFIDNPRHRRARLLRPTAAGWDAIAVIRPLQHAWAAHVTRGMGEDDLRGAVEVMDRLAARLDDDPWRPA</sequence>
<protein>
    <submittedName>
        <fullName evidence="2">DNA-binding MarR family transcriptional regulator</fullName>
    </submittedName>
</protein>
<keyword evidence="2" id="KW-0238">DNA-binding</keyword>
<dbReference type="AlphaFoldDB" id="A0A841H6W2"/>
<dbReference type="InterPro" id="IPR039422">
    <property type="entry name" value="MarR/SlyA-like"/>
</dbReference>
<dbReference type="GO" id="GO:0003700">
    <property type="term" value="F:DNA-binding transcription factor activity"/>
    <property type="evidence" value="ECO:0007669"/>
    <property type="project" value="InterPro"/>
</dbReference>
<gene>
    <name evidence="2" type="ORF">HNQ61_005515</name>
</gene>
<dbReference type="InterPro" id="IPR036388">
    <property type="entry name" value="WH-like_DNA-bd_sf"/>
</dbReference>
<dbReference type="PANTHER" id="PTHR33164:SF99">
    <property type="entry name" value="MARR FAMILY REGULATORY PROTEIN"/>
    <property type="match status" value="1"/>
</dbReference>
<evidence type="ECO:0000313" key="3">
    <source>
        <dbReference type="Proteomes" id="UP000582837"/>
    </source>
</evidence>
<dbReference type="GO" id="GO:0003677">
    <property type="term" value="F:DNA binding"/>
    <property type="evidence" value="ECO:0007669"/>
    <property type="project" value="UniProtKB-KW"/>
</dbReference>
<dbReference type="InterPro" id="IPR036390">
    <property type="entry name" value="WH_DNA-bd_sf"/>
</dbReference>
<dbReference type="Gene3D" id="1.10.10.10">
    <property type="entry name" value="Winged helix-like DNA-binding domain superfamily/Winged helix DNA-binding domain"/>
    <property type="match status" value="1"/>
</dbReference>
<evidence type="ECO:0000259" key="1">
    <source>
        <dbReference type="PROSITE" id="PS50995"/>
    </source>
</evidence>
<keyword evidence="3" id="KW-1185">Reference proteome</keyword>
<dbReference type="GO" id="GO:0006950">
    <property type="term" value="P:response to stress"/>
    <property type="evidence" value="ECO:0007669"/>
    <property type="project" value="TreeGrafter"/>
</dbReference>
<accession>A0A841H6W2</accession>
<dbReference type="PROSITE" id="PS50995">
    <property type="entry name" value="HTH_MARR_2"/>
    <property type="match status" value="1"/>
</dbReference>